<organism evidence="1 2">
    <name type="scientific">Prochlorococcus marinus (strain MIT 9211)</name>
    <dbReference type="NCBI Taxonomy" id="93059"/>
    <lineage>
        <taxon>Bacteria</taxon>
        <taxon>Bacillati</taxon>
        <taxon>Cyanobacteriota</taxon>
        <taxon>Cyanophyceae</taxon>
        <taxon>Synechococcales</taxon>
        <taxon>Prochlorococcaceae</taxon>
        <taxon>Prochlorococcus</taxon>
    </lineage>
</organism>
<proteinExistence type="predicted"/>
<name>A9B9P1_PROM4</name>
<dbReference type="STRING" id="93059.P9211_06221"/>
<evidence type="ECO:0000313" key="1">
    <source>
        <dbReference type="EMBL" id="ABX08553.1"/>
    </source>
</evidence>
<dbReference type="AlphaFoldDB" id="A9B9P1"/>
<accession>A9B9P1</accession>
<dbReference type="Proteomes" id="UP000000788">
    <property type="component" value="Chromosome"/>
</dbReference>
<evidence type="ECO:0000313" key="2">
    <source>
        <dbReference type="Proteomes" id="UP000000788"/>
    </source>
</evidence>
<dbReference type="HOGENOM" id="CLU_176278_0_0_3"/>
<keyword evidence="2" id="KW-1185">Reference proteome</keyword>
<dbReference type="KEGG" id="pmj:P9211_06221"/>
<dbReference type="eggNOG" id="ENOG502ZTKH">
    <property type="taxonomic scope" value="Bacteria"/>
</dbReference>
<gene>
    <name evidence="1" type="ordered locus">P9211_06221</name>
</gene>
<protein>
    <submittedName>
        <fullName evidence="1">Uncharacterized protein</fullName>
    </submittedName>
</protein>
<sequence>MPKIRCQESLCKETNPEKESWEYLAEDTLKRSRSTCICMTCIHFKYSCNKHCHTLLACNAHQRLIPQGSHLTCRCSLWNRNNSDQYDLCTEAS</sequence>
<dbReference type="EMBL" id="CP000878">
    <property type="protein sequence ID" value="ABX08553.1"/>
    <property type="molecule type" value="Genomic_DNA"/>
</dbReference>
<reference evidence="1 2" key="1">
    <citation type="journal article" date="2007" name="PLoS Genet.">
        <title>Patterns and implications of gene gain and loss in the evolution of Prochlorococcus.</title>
        <authorList>
            <person name="Kettler G.C."/>
            <person name="Martiny A.C."/>
            <person name="Huang K."/>
            <person name="Zucker J."/>
            <person name="Coleman M.L."/>
            <person name="Rodrigue S."/>
            <person name="Chen F."/>
            <person name="Lapidus A."/>
            <person name="Ferriera S."/>
            <person name="Johnson J."/>
            <person name="Steglich C."/>
            <person name="Church G.M."/>
            <person name="Richardson P."/>
            <person name="Chisholm S.W."/>
        </authorList>
    </citation>
    <scope>NUCLEOTIDE SEQUENCE [LARGE SCALE GENOMIC DNA]</scope>
    <source>
        <strain evidence="2">MIT 9211</strain>
    </source>
</reference>